<evidence type="ECO:0000256" key="4">
    <source>
        <dbReference type="ARBA" id="ARBA00022764"/>
    </source>
</evidence>
<dbReference type="KEGG" id="pin:Ping_0892"/>
<proteinExistence type="inferred from homology"/>
<dbReference type="CDD" id="cd09916">
    <property type="entry name" value="CpxP_like"/>
    <property type="match status" value="1"/>
</dbReference>
<comment type="similarity">
    <text evidence="2">Belongs to the CpxP/Spy family.</text>
</comment>
<dbReference type="OrthoDB" id="6215814at2"/>
<dbReference type="PANTHER" id="PTHR38102:SF1">
    <property type="entry name" value="PERIPLASMIC CHAPERONE SPY"/>
    <property type="match status" value="1"/>
</dbReference>
<name>A1STB9_PSYIN</name>
<dbReference type="InterPro" id="IPR052211">
    <property type="entry name" value="Cpx_auxiliary_protein"/>
</dbReference>
<comment type="subcellular location">
    <subcellularLocation>
        <location evidence="1">Periplasm</location>
    </subcellularLocation>
</comment>
<dbReference type="Gene3D" id="1.20.120.1490">
    <property type="match status" value="1"/>
</dbReference>
<dbReference type="InterPro" id="IPR012899">
    <property type="entry name" value="LTXXQ"/>
</dbReference>
<dbReference type="STRING" id="357804.Ping_0892"/>
<dbReference type="Pfam" id="PF07813">
    <property type="entry name" value="LTXXQ"/>
    <property type="match status" value="1"/>
</dbReference>
<dbReference type="RefSeq" id="WP_011769297.1">
    <property type="nucleotide sequence ID" value="NC_008709.1"/>
</dbReference>
<feature type="signal peptide" evidence="5">
    <location>
        <begin position="1"/>
        <end position="25"/>
    </location>
</feature>
<dbReference type="GO" id="GO:0030288">
    <property type="term" value="C:outer membrane-bounded periplasmic space"/>
    <property type="evidence" value="ECO:0007669"/>
    <property type="project" value="TreeGrafter"/>
</dbReference>
<dbReference type="PANTHER" id="PTHR38102">
    <property type="entry name" value="PERIPLASMIC CHAPERONE SPY"/>
    <property type="match status" value="1"/>
</dbReference>
<gene>
    <name evidence="6" type="ordered locus">Ping_0892</name>
</gene>
<dbReference type="Proteomes" id="UP000000639">
    <property type="component" value="Chromosome"/>
</dbReference>
<evidence type="ECO:0000313" key="6">
    <source>
        <dbReference type="EMBL" id="ABM02734.1"/>
    </source>
</evidence>
<evidence type="ECO:0000256" key="5">
    <source>
        <dbReference type="SAM" id="SignalP"/>
    </source>
</evidence>
<organism evidence="6 7">
    <name type="scientific">Psychromonas ingrahamii (strain DSM 17664 / CCUG 51855 / 37)</name>
    <dbReference type="NCBI Taxonomy" id="357804"/>
    <lineage>
        <taxon>Bacteria</taxon>
        <taxon>Pseudomonadati</taxon>
        <taxon>Pseudomonadota</taxon>
        <taxon>Gammaproteobacteria</taxon>
        <taxon>Alteromonadales</taxon>
        <taxon>Psychromonadaceae</taxon>
        <taxon>Psychromonas</taxon>
    </lineage>
</organism>
<evidence type="ECO:0000256" key="3">
    <source>
        <dbReference type="ARBA" id="ARBA00022729"/>
    </source>
</evidence>
<dbReference type="eggNOG" id="COG3678">
    <property type="taxonomic scope" value="Bacteria"/>
</dbReference>
<keyword evidence="4" id="KW-0574">Periplasm</keyword>
<sequence>MNNKKLSIIALALGLTFANISVSQAHGGMQNNAGGWMHGGMMDSGIMNGGMMNGGMMNGGMINGGMMYGGMMNGGMMNGGMMNGGMMNGGMMNGGMMFSSLNLTGEQQQQIQSIMTAAMASMHSGPNMMTNMQASTAESQALLNSPTFDDAKAREIISKQQALMVDNQLQMLKAHHHAFQVLTEAQQEQVNTLMAEHLALMQQYMKGFQQ</sequence>
<evidence type="ECO:0000313" key="7">
    <source>
        <dbReference type="Proteomes" id="UP000000639"/>
    </source>
</evidence>
<reference evidence="6 7" key="1">
    <citation type="submission" date="2007-01" db="EMBL/GenBank/DDBJ databases">
        <title>Complete sequence of Psychromonas ingrahamii 37.</title>
        <authorList>
            <consortium name="US DOE Joint Genome Institute"/>
            <person name="Copeland A."/>
            <person name="Lucas S."/>
            <person name="Lapidus A."/>
            <person name="Barry K."/>
            <person name="Detter J.C."/>
            <person name="Glavina del Rio T."/>
            <person name="Hammon N."/>
            <person name="Israni S."/>
            <person name="Dalin E."/>
            <person name="Tice H."/>
            <person name="Pitluck S."/>
            <person name="Thompson L.S."/>
            <person name="Brettin T."/>
            <person name="Bruce D."/>
            <person name="Han C."/>
            <person name="Tapia R."/>
            <person name="Schmutz J."/>
            <person name="Larimer F."/>
            <person name="Land M."/>
            <person name="Hauser L."/>
            <person name="Kyrpides N."/>
            <person name="Ivanova N."/>
            <person name="Staley J."/>
            <person name="Richardson P."/>
        </authorList>
    </citation>
    <scope>NUCLEOTIDE SEQUENCE [LARGE SCALE GENOMIC DNA]</scope>
    <source>
        <strain evidence="6 7">37</strain>
    </source>
</reference>
<dbReference type="AlphaFoldDB" id="A1STB9"/>
<feature type="chain" id="PRO_5002637453" evidence="5">
    <location>
        <begin position="26"/>
        <end position="210"/>
    </location>
</feature>
<keyword evidence="3 5" id="KW-0732">Signal</keyword>
<keyword evidence="7" id="KW-1185">Reference proteome</keyword>
<dbReference type="GO" id="GO:0051082">
    <property type="term" value="F:unfolded protein binding"/>
    <property type="evidence" value="ECO:0007669"/>
    <property type="project" value="TreeGrafter"/>
</dbReference>
<protein>
    <submittedName>
        <fullName evidence="6">Envelope stress induced periplasmic protein, Spy-related protein</fullName>
    </submittedName>
</protein>
<evidence type="ECO:0000256" key="2">
    <source>
        <dbReference type="ARBA" id="ARBA00008441"/>
    </source>
</evidence>
<dbReference type="EMBL" id="CP000510">
    <property type="protein sequence ID" value="ABM02734.1"/>
    <property type="molecule type" value="Genomic_DNA"/>
</dbReference>
<evidence type="ECO:0000256" key="1">
    <source>
        <dbReference type="ARBA" id="ARBA00004418"/>
    </source>
</evidence>
<dbReference type="HOGENOM" id="CLU_1309272_0_0_6"/>
<accession>A1STB9</accession>